<accession>A0AAD6D2C7</accession>
<organism evidence="3 4">
    <name type="scientific">Penicillium frequentans</name>
    <dbReference type="NCBI Taxonomy" id="3151616"/>
    <lineage>
        <taxon>Eukaryota</taxon>
        <taxon>Fungi</taxon>
        <taxon>Dikarya</taxon>
        <taxon>Ascomycota</taxon>
        <taxon>Pezizomycotina</taxon>
        <taxon>Eurotiomycetes</taxon>
        <taxon>Eurotiomycetidae</taxon>
        <taxon>Eurotiales</taxon>
        <taxon>Aspergillaceae</taxon>
        <taxon>Penicillium</taxon>
    </lineage>
</organism>
<dbReference type="FunFam" id="3.60.15.10:FF:000048">
    <property type="entry name" value="Zn-dependent hydrolase/oxidoreductase family protein, putative"/>
    <property type="match status" value="1"/>
</dbReference>
<dbReference type="GO" id="GO:0070290">
    <property type="term" value="F:N-acylphosphatidylethanolamine-specific phospholipase D activity"/>
    <property type="evidence" value="ECO:0007669"/>
    <property type="project" value="InterPro"/>
</dbReference>
<dbReference type="GO" id="GO:0051213">
    <property type="term" value="F:dioxygenase activity"/>
    <property type="evidence" value="ECO:0007669"/>
    <property type="project" value="UniProtKB-KW"/>
</dbReference>
<dbReference type="Gene3D" id="3.60.15.10">
    <property type="entry name" value="Ribonuclease Z/Hydroxyacylglutathione hydrolase-like"/>
    <property type="match status" value="1"/>
</dbReference>
<dbReference type="Proteomes" id="UP001220324">
    <property type="component" value="Unassembled WGS sequence"/>
</dbReference>
<dbReference type="AlphaFoldDB" id="A0AAD6D2C7"/>
<name>A0AAD6D2C7_9EURO</name>
<reference evidence="3 4" key="1">
    <citation type="journal article" date="2023" name="IMA Fungus">
        <title>Comparative genomic study of the Penicillium genus elucidates a diverse pangenome and 15 lateral gene transfer events.</title>
        <authorList>
            <person name="Petersen C."/>
            <person name="Sorensen T."/>
            <person name="Nielsen M.R."/>
            <person name="Sondergaard T.E."/>
            <person name="Sorensen J.L."/>
            <person name="Fitzpatrick D.A."/>
            <person name="Frisvad J.C."/>
            <person name="Nielsen K.L."/>
        </authorList>
    </citation>
    <scope>NUCLEOTIDE SEQUENCE [LARGE SCALE GENOMIC DNA]</scope>
    <source>
        <strain evidence="3 4">IBT 35679</strain>
    </source>
</reference>
<dbReference type="Pfam" id="PF12706">
    <property type="entry name" value="Lactamase_B_2"/>
    <property type="match status" value="1"/>
</dbReference>
<dbReference type="PIRSF" id="PIRSF038896">
    <property type="entry name" value="NAPE-PLD"/>
    <property type="match status" value="1"/>
</dbReference>
<sequence>MSSASDYNLKFSKPTASRAVPESAGDKSHWVRNAGDNGDVTGFANPWESSRVLSFPALFRAMIKCVLSGQATYAHQQHKFFSGDSQRPDTTSSTIPVVKPNFLSSRTGCQALRATWLGHACYFVEFPTGLRFLFDPVFEERCSPFSWIGHKRLTPKPCDISDIPIIDCVIISHSHYDHLSYPTILEIQKHHPSAQFCVPKGLKKWFADCGVKEIIELDWWEDIDLTLVNSTNGDDVKATISCFPCQHTSARTPFDKGATLWASWSVSSGGKSVYFAGDTGYRTVPYLPRDVDDWGSDFSHLAVCPAFKEIGELRGPFDLGLVPIGAYKPRHVLSSVHSNPYDSVEIFKDTKCKKAIGIHWGTWAVAEENAMEPPQLLREALAKSGIPETGVFDVCNIGESRVF</sequence>
<gene>
    <name evidence="3" type="ORF">N7494_004211</name>
</gene>
<feature type="domain" description="Metallo-beta-lactamase" evidence="2">
    <location>
        <begin position="131"/>
        <end position="360"/>
    </location>
</feature>
<feature type="binding site" evidence="1">
    <location>
        <position position="176"/>
    </location>
    <ligand>
        <name>an N-acyl-1,2-diacyl-sn-glycero-3-phosphoethanolamine</name>
        <dbReference type="ChEBI" id="CHEBI:62537"/>
    </ligand>
</feature>
<evidence type="ECO:0000313" key="3">
    <source>
        <dbReference type="EMBL" id="KAJ5546626.1"/>
    </source>
</evidence>
<keyword evidence="4" id="KW-1185">Reference proteome</keyword>
<dbReference type="SUPFAM" id="SSF56281">
    <property type="entry name" value="Metallo-hydrolase/oxidoreductase"/>
    <property type="match status" value="1"/>
</dbReference>
<evidence type="ECO:0000313" key="4">
    <source>
        <dbReference type="Proteomes" id="UP001220324"/>
    </source>
</evidence>
<keyword evidence="3" id="KW-0223">Dioxygenase</keyword>
<dbReference type="InterPro" id="IPR036866">
    <property type="entry name" value="RibonucZ/Hydroxyglut_hydro"/>
</dbReference>
<dbReference type="GO" id="GO:0008270">
    <property type="term" value="F:zinc ion binding"/>
    <property type="evidence" value="ECO:0007669"/>
    <property type="project" value="InterPro"/>
</dbReference>
<dbReference type="PANTHER" id="PTHR15032">
    <property type="entry name" value="N-ACYL-PHOSPHATIDYLETHANOLAMINE-HYDROLYZING PHOSPHOLIPASE D"/>
    <property type="match status" value="1"/>
</dbReference>
<dbReference type="PANTHER" id="PTHR15032:SF4">
    <property type="entry name" value="N-ACYL-PHOSPHATIDYLETHANOLAMINE-HYDROLYZING PHOSPHOLIPASE D"/>
    <property type="match status" value="1"/>
</dbReference>
<dbReference type="GO" id="GO:0070292">
    <property type="term" value="P:N-acylphosphatidylethanolamine metabolic process"/>
    <property type="evidence" value="ECO:0007669"/>
    <property type="project" value="TreeGrafter"/>
</dbReference>
<keyword evidence="3" id="KW-0560">Oxidoreductase</keyword>
<protein>
    <submittedName>
        <fullName evidence="3">Dioxygenase</fullName>
    </submittedName>
</protein>
<dbReference type="InterPro" id="IPR024884">
    <property type="entry name" value="NAPE-PLD"/>
</dbReference>
<dbReference type="InterPro" id="IPR001279">
    <property type="entry name" value="Metallo-B-lactamas"/>
</dbReference>
<dbReference type="GO" id="GO:0005737">
    <property type="term" value="C:cytoplasm"/>
    <property type="evidence" value="ECO:0007669"/>
    <property type="project" value="TreeGrafter"/>
</dbReference>
<evidence type="ECO:0000256" key="1">
    <source>
        <dbReference type="PIRSR" id="PIRSR038896-50"/>
    </source>
</evidence>
<dbReference type="GO" id="GO:0070291">
    <property type="term" value="P:N-acylethanolamine metabolic process"/>
    <property type="evidence" value="ECO:0007669"/>
    <property type="project" value="TreeGrafter"/>
</dbReference>
<evidence type="ECO:0000259" key="2">
    <source>
        <dbReference type="Pfam" id="PF12706"/>
    </source>
</evidence>
<proteinExistence type="predicted"/>
<dbReference type="EMBL" id="JAQIZZ010000003">
    <property type="protein sequence ID" value="KAJ5546626.1"/>
    <property type="molecule type" value="Genomic_DNA"/>
</dbReference>
<feature type="binding site" evidence="1">
    <location>
        <position position="337"/>
    </location>
    <ligand>
        <name>an N-acyl-1,2-diacyl-sn-glycero-3-phosphoethanolamine</name>
        <dbReference type="ChEBI" id="CHEBI:62537"/>
    </ligand>
</feature>
<comment type="caution">
    <text evidence="3">The sequence shown here is derived from an EMBL/GenBank/DDBJ whole genome shotgun (WGS) entry which is preliminary data.</text>
</comment>